<evidence type="ECO:0000256" key="2">
    <source>
        <dbReference type="SAM" id="Phobius"/>
    </source>
</evidence>
<feature type="transmembrane region" description="Helical" evidence="2">
    <location>
        <begin position="288"/>
        <end position="307"/>
    </location>
</feature>
<feature type="compositionally biased region" description="Low complexity" evidence="1">
    <location>
        <begin position="12"/>
        <end position="24"/>
    </location>
</feature>
<evidence type="ECO:0000313" key="4">
    <source>
        <dbReference type="Proteomes" id="UP000192927"/>
    </source>
</evidence>
<dbReference type="Proteomes" id="UP000192927">
    <property type="component" value="Unassembled WGS sequence"/>
</dbReference>
<feature type="compositionally biased region" description="Basic and acidic residues" evidence="1">
    <location>
        <begin position="1"/>
        <end position="11"/>
    </location>
</feature>
<protein>
    <recommendedName>
        <fullName evidence="5">Alpha-l-rhamnosidase c</fullName>
    </recommendedName>
</protein>
<keyword evidence="2" id="KW-0812">Transmembrane</keyword>
<keyword evidence="2" id="KW-1133">Transmembrane helix</keyword>
<dbReference type="AlphaFoldDB" id="A0A1W5DAE9"/>
<evidence type="ECO:0000313" key="3">
    <source>
        <dbReference type="EMBL" id="SLM39849.1"/>
    </source>
</evidence>
<dbReference type="PANTHER" id="PTHR35872">
    <property type="entry name" value="INTEGRAL MEMBRANE PROTEIN (AFU_ORTHOLOGUE AFUA_5G07110)"/>
    <property type="match status" value="1"/>
</dbReference>
<feature type="compositionally biased region" description="Low complexity" evidence="1">
    <location>
        <begin position="148"/>
        <end position="163"/>
    </location>
</feature>
<reference evidence="4" key="1">
    <citation type="submission" date="2017-03" db="EMBL/GenBank/DDBJ databases">
        <authorList>
            <person name="Sharma R."/>
            <person name="Thines M."/>
        </authorList>
    </citation>
    <scope>NUCLEOTIDE SEQUENCE [LARGE SCALE GENOMIC DNA]</scope>
</reference>
<feature type="transmembrane region" description="Helical" evidence="2">
    <location>
        <begin position="398"/>
        <end position="420"/>
    </location>
</feature>
<name>A0A1W5DAE9_9LECA</name>
<feature type="compositionally biased region" description="Polar residues" evidence="1">
    <location>
        <begin position="181"/>
        <end position="195"/>
    </location>
</feature>
<dbReference type="EMBL" id="FWEW01003566">
    <property type="protein sequence ID" value="SLM39849.1"/>
    <property type="molecule type" value="Genomic_DNA"/>
</dbReference>
<keyword evidence="4" id="KW-1185">Reference proteome</keyword>
<feature type="transmembrane region" description="Helical" evidence="2">
    <location>
        <begin position="432"/>
        <end position="450"/>
    </location>
</feature>
<evidence type="ECO:0000256" key="1">
    <source>
        <dbReference type="SAM" id="MobiDB-lite"/>
    </source>
</evidence>
<feature type="transmembrane region" description="Helical" evidence="2">
    <location>
        <begin position="232"/>
        <end position="254"/>
    </location>
</feature>
<feature type="region of interest" description="Disordered" evidence="1">
    <location>
        <begin position="76"/>
        <end position="112"/>
    </location>
</feature>
<sequence length="487" mass="52896">MSGRTAGDHEQPSSSSRAISPSPATQNVTTRGRGSSGASGRLRSASVKFMESNPPLGMWHATGESVAQAPSLADIRRGSFGSSGWDGEGQRRNSVISQEGGRKLSRSSSGPISPVISIKANPLAETVHEGDLSPMAFTRGKMTDQVYTKGPSTSSSTPVKSTPPVIPQADGPSQPRYKASPSINSPVQPEKNQGPNAEGFYPNGYKFPPKHTWGEATLIGLQGLWRFTLTPLGFFVVVYGLNVIAWGGMLFLLLCGAGPAMCYPGNRPGVKDCNDINSPRRKWIEVDSQILTALFCVTGFGLIPWRFRDLYFLLRYRIMGDYDALRRLAGYNKSWFRLPGSENLPLVGPELEGQHEPMVDGAPLNDTNPAIPIPASQIPSQPLTGVRAPPTKIWKLDFVIWMYIWNTIFQAVLSGIMWGLNRFNRPSWSTGTFVALGCIVAGVGGLMVFFEGKKVKKVEGVPVSEADKIRDLEIGGGEKKKMKKRAQ</sequence>
<dbReference type="Pfam" id="PF11204">
    <property type="entry name" value="DUF2985"/>
    <property type="match status" value="1"/>
</dbReference>
<accession>A0A1W5DAE9</accession>
<evidence type="ECO:0008006" key="5">
    <source>
        <dbReference type="Google" id="ProtNLM"/>
    </source>
</evidence>
<feature type="compositionally biased region" description="Low complexity" evidence="1">
    <location>
        <begin position="31"/>
        <end position="46"/>
    </location>
</feature>
<dbReference type="InterPro" id="IPR021369">
    <property type="entry name" value="DUF2985"/>
</dbReference>
<proteinExistence type="predicted"/>
<feature type="region of interest" description="Disordered" evidence="1">
    <location>
        <begin position="145"/>
        <end position="200"/>
    </location>
</feature>
<organism evidence="3 4">
    <name type="scientific">Lasallia pustulata</name>
    <dbReference type="NCBI Taxonomy" id="136370"/>
    <lineage>
        <taxon>Eukaryota</taxon>
        <taxon>Fungi</taxon>
        <taxon>Dikarya</taxon>
        <taxon>Ascomycota</taxon>
        <taxon>Pezizomycotina</taxon>
        <taxon>Lecanoromycetes</taxon>
        <taxon>OSLEUM clade</taxon>
        <taxon>Umbilicariomycetidae</taxon>
        <taxon>Umbilicariales</taxon>
        <taxon>Umbilicariaceae</taxon>
        <taxon>Lasallia</taxon>
    </lineage>
</organism>
<keyword evidence="2" id="KW-0472">Membrane</keyword>
<dbReference type="PANTHER" id="PTHR35872:SF1">
    <property type="entry name" value="ALPHA-L-RHAMNOSIDASE C"/>
    <property type="match status" value="1"/>
</dbReference>
<feature type="region of interest" description="Disordered" evidence="1">
    <location>
        <begin position="1"/>
        <end position="53"/>
    </location>
</feature>